<dbReference type="InParanoid" id="A0A1Z5JJ77"/>
<evidence type="ECO:0000313" key="1">
    <source>
        <dbReference type="EMBL" id="GAX14044.1"/>
    </source>
</evidence>
<comment type="caution">
    <text evidence="1">The sequence shown here is derived from an EMBL/GenBank/DDBJ whole genome shotgun (WGS) entry which is preliminary data.</text>
</comment>
<dbReference type="SUPFAM" id="SSF54403">
    <property type="entry name" value="Cystatin/monellin"/>
    <property type="match status" value="1"/>
</dbReference>
<protein>
    <recommendedName>
        <fullName evidence="3">Cystatin domain-containing protein</fullName>
    </recommendedName>
</protein>
<gene>
    <name evidence="1" type="ORF">FisN_5Lh032</name>
</gene>
<dbReference type="InterPro" id="IPR046350">
    <property type="entry name" value="Cystatin_sf"/>
</dbReference>
<evidence type="ECO:0000313" key="2">
    <source>
        <dbReference type="Proteomes" id="UP000198406"/>
    </source>
</evidence>
<evidence type="ECO:0008006" key="3">
    <source>
        <dbReference type="Google" id="ProtNLM"/>
    </source>
</evidence>
<dbReference type="EMBL" id="BDSP01000074">
    <property type="protein sequence ID" value="GAX14044.1"/>
    <property type="molecule type" value="Genomic_DNA"/>
</dbReference>
<name>A0A1Z5JJ77_FISSO</name>
<dbReference type="AlphaFoldDB" id="A0A1Z5JJ77"/>
<reference evidence="1 2" key="1">
    <citation type="journal article" date="2015" name="Plant Cell">
        <title>Oil accumulation by the oleaginous diatom Fistulifera solaris as revealed by the genome and transcriptome.</title>
        <authorList>
            <person name="Tanaka T."/>
            <person name="Maeda Y."/>
            <person name="Veluchamy A."/>
            <person name="Tanaka M."/>
            <person name="Abida H."/>
            <person name="Marechal E."/>
            <person name="Bowler C."/>
            <person name="Muto M."/>
            <person name="Sunaga Y."/>
            <person name="Tanaka M."/>
            <person name="Yoshino T."/>
            <person name="Taniguchi T."/>
            <person name="Fukuda Y."/>
            <person name="Nemoto M."/>
            <person name="Matsumoto M."/>
            <person name="Wong P.S."/>
            <person name="Aburatani S."/>
            <person name="Fujibuchi W."/>
        </authorList>
    </citation>
    <scope>NUCLEOTIDE SEQUENCE [LARGE SCALE GENOMIC DNA]</scope>
    <source>
        <strain evidence="1 2">JPCC DA0580</strain>
    </source>
</reference>
<dbReference type="Proteomes" id="UP000198406">
    <property type="component" value="Unassembled WGS sequence"/>
</dbReference>
<sequence length="121" mass="13574">MVGGFSEIEKPEENPMLQGVTEYVQTQLPLQNQRYSFDSKKASELHLRVVQSFQQVVAGMNYRILYAVENTEGKLKGAFKVQVYDRFGDVSVTTWDDEVSVSEVSNILAGQSKLSSTDFKG</sequence>
<accession>A0A1Z5JJ77</accession>
<dbReference type="OrthoDB" id="2016588at2759"/>
<dbReference type="Gene3D" id="3.10.450.10">
    <property type="match status" value="1"/>
</dbReference>
<keyword evidence="2" id="KW-1185">Reference proteome</keyword>
<organism evidence="1 2">
    <name type="scientific">Fistulifera solaris</name>
    <name type="common">Oleaginous diatom</name>
    <dbReference type="NCBI Taxonomy" id="1519565"/>
    <lineage>
        <taxon>Eukaryota</taxon>
        <taxon>Sar</taxon>
        <taxon>Stramenopiles</taxon>
        <taxon>Ochrophyta</taxon>
        <taxon>Bacillariophyta</taxon>
        <taxon>Bacillariophyceae</taxon>
        <taxon>Bacillariophycidae</taxon>
        <taxon>Naviculales</taxon>
        <taxon>Naviculaceae</taxon>
        <taxon>Fistulifera</taxon>
    </lineage>
</organism>
<proteinExistence type="predicted"/>